<feature type="non-terminal residue" evidence="3">
    <location>
        <position position="897"/>
    </location>
</feature>
<feature type="compositionally biased region" description="Acidic residues" evidence="2">
    <location>
        <begin position="865"/>
        <end position="875"/>
    </location>
</feature>
<keyword evidence="4" id="KW-1185">Reference proteome</keyword>
<proteinExistence type="predicted"/>
<feature type="compositionally biased region" description="Polar residues" evidence="2">
    <location>
        <begin position="1"/>
        <end position="10"/>
    </location>
</feature>
<feature type="region of interest" description="Disordered" evidence="2">
    <location>
        <begin position="1"/>
        <end position="24"/>
    </location>
</feature>
<dbReference type="AlphaFoldDB" id="A0AAV2RG21"/>
<accession>A0AAV2RG21</accession>
<feature type="compositionally biased region" description="Basic and acidic residues" evidence="2">
    <location>
        <begin position="877"/>
        <end position="891"/>
    </location>
</feature>
<evidence type="ECO:0000256" key="2">
    <source>
        <dbReference type="SAM" id="MobiDB-lite"/>
    </source>
</evidence>
<dbReference type="EMBL" id="CAXKWB010023003">
    <property type="protein sequence ID" value="CAL4124794.1"/>
    <property type="molecule type" value="Genomic_DNA"/>
</dbReference>
<protein>
    <submittedName>
        <fullName evidence="3">Uncharacterized protein</fullName>
    </submittedName>
</protein>
<reference evidence="3 4" key="1">
    <citation type="submission" date="2024-05" db="EMBL/GenBank/DDBJ databases">
        <authorList>
            <person name="Wallberg A."/>
        </authorList>
    </citation>
    <scope>NUCLEOTIDE SEQUENCE [LARGE SCALE GENOMIC DNA]</scope>
</reference>
<feature type="region of interest" description="Disordered" evidence="2">
    <location>
        <begin position="865"/>
        <end position="897"/>
    </location>
</feature>
<organism evidence="3 4">
    <name type="scientific">Meganyctiphanes norvegica</name>
    <name type="common">Northern krill</name>
    <name type="synonym">Thysanopoda norvegica</name>
    <dbReference type="NCBI Taxonomy" id="48144"/>
    <lineage>
        <taxon>Eukaryota</taxon>
        <taxon>Metazoa</taxon>
        <taxon>Ecdysozoa</taxon>
        <taxon>Arthropoda</taxon>
        <taxon>Crustacea</taxon>
        <taxon>Multicrustacea</taxon>
        <taxon>Malacostraca</taxon>
        <taxon>Eumalacostraca</taxon>
        <taxon>Eucarida</taxon>
        <taxon>Euphausiacea</taxon>
        <taxon>Euphausiidae</taxon>
        <taxon>Meganyctiphanes</taxon>
    </lineage>
</organism>
<evidence type="ECO:0000313" key="3">
    <source>
        <dbReference type="EMBL" id="CAL4124794.1"/>
    </source>
</evidence>
<keyword evidence="1" id="KW-0175">Coiled coil</keyword>
<sequence length="897" mass="98092">MQIISISYRSSDGKKKTHVSPHSSFGVSYHSDYETSQKQSPYYPSRGATSTVLNSNNEAAPNKLHMLSIGTQHLVFSLWLDPIKDNMHICISREVEGESSILSQSVVTRVGLIDGEWHHVGLCVPTINVRRGGQLKMTLFIDGMSLHNVVLQVAPVGSIKKSSPSYLMLGHTNYSSLHGQVVGTCTGEDEVQYGTGHFCRRGTNSSGAMCSATHKYKLHMANTYLFREPLLTRELCLYLMALGKDAASLLPLSKKDERVLMCPLITPKLLSASIDLSVLYANMSQHIRPLQESLLLLHQAQHPQQFLCYKPHIPSLQDSGNQYPVCTAQSAIVFGELCSINNRSPDMALLQLGGISHLVYLFARIVEVSGSEREQAWGLTLLLQAVESCPQLAAQYTAMRGSQLVFRILRSPLATPGVQVIKALLDGCVSPSVVQYLACRDVYTVAAHIPAMLVNRDLMDALITNWKTFMDDTSAHLNTKYCVDENGCRLSVLGVMLSCIKVLLSDKQPFRDFNLAQLRDIDALDKILFMCKELEVTGISLKGILPSSLVVAVFTGLIGGHTQNKMDTHNAAMSPTSLHDSYSSSGFHSGPLTSGGGVALTGSSSSSSSRGLGSLGVRVRDVAAVYAYLLLAHPAHLTYAATDHHTAYYLTHLPATQQNYSRRGNIIAVGVDAAAEMTDDSTEKRIPQRGVPTAGDWIVIGGNNAIEKQKLGRNGEKNMKIKDSENDIENKNDYLKELENKNNIEKEEEEPKTVGENIRQSQIEMHPHSPDIENTVNGISHHSLDIMNKKDEGISSCVGVDNGHVNRSLSSITPTEITDGLPADIGSDSCNEQFIRENQVETKLMGLTADYDFVGQMASWAEDPVDNMESVEADSGEGSRHESEDTTKDVAHSPVTK</sequence>
<comment type="caution">
    <text evidence="3">The sequence shown here is derived from an EMBL/GenBank/DDBJ whole genome shotgun (WGS) entry which is preliminary data.</text>
</comment>
<dbReference type="Proteomes" id="UP001497623">
    <property type="component" value="Unassembled WGS sequence"/>
</dbReference>
<name>A0AAV2RG21_MEGNR</name>
<gene>
    <name evidence="3" type="ORF">MNOR_LOCUS24771</name>
</gene>
<evidence type="ECO:0000313" key="4">
    <source>
        <dbReference type="Proteomes" id="UP001497623"/>
    </source>
</evidence>
<feature type="coiled-coil region" evidence="1">
    <location>
        <begin position="721"/>
        <end position="748"/>
    </location>
</feature>
<evidence type="ECO:0000256" key="1">
    <source>
        <dbReference type="SAM" id="Coils"/>
    </source>
</evidence>